<reference evidence="1 2" key="1">
    <citation type="journal article" date="2018" name="Front. Plant Sci.">
        <title>Red Clover (Trifolium pratense) and Zigzag Clover (T. medium) - A Picture of Genomic Similarities and Differences.</title>
        <authorList>
            <person name="Dluhosova J."/>
            <person name="Istvanek J."/>
            <person name="Nedelnik J."/>
            <person name="Repkova J."/>
        </authorList>
    </citation>
    <scope>NUCLEOTIDE SEQUENCE [LARGE SCALE GENOMIC DNA]</scope>
    <source>
        <strain evidence="2">cv. 10/8</strain>
        <tissue evidence="1">Leaf</tissue>
    </source>
</reference>
<feature type="non-terminal residue" evidence="1">
    <location>
        <position position="1"/>
    </location>
</feature>
<sequence length="74" mass="8298">SESWECPVSARRDVIPNSRVISDRRRSLRSSKRLFETGNRSLPVCSHRKISRGHSSAPDDIQQLHVSAATINSV</sequence>
<name>A0A392Q553_9FABA</name>
<accession>A0A392Q553</accession>
<evidence type="ECO:0000313" key="1">
    <source>
        <dbReference type="EMBL" id="MCI18969.1"/>
    </source>
</evidence>
<keyword evidence="2" id="KW-1185">Reference proteome</keyword>
<dbReference type="AlphaFoldDB" id="A0A392Q553"/>
<comment type="caution">
    <text evidence="1">The sequence shown here is derived from an EMBL/GenBank/DDBJ whole genome shotgun (WGS) entry which is preliminary data.</text>
</comment>
<proteinExistence type="predicted"/>
<dbReference type="Proteomes" id="UP000265520">
    <property type="component" value="Unassembled WGS sequence"/>
</dbReference>
<protein>
    <submittedName>
        <fullName evidence="1">PEARLI 4 protein</fullName>
    </submittedName>
</protein>
<evidence type="ECO:0000313" key="2">
    <source>
        <dbReference type="Proteomes" id="UP000265520"/>
    </source>
</evidence>
<dbReference type="EMBL" id="LXQA010112641">
    <property type="protein sequence ID" value="MCI18969.1"/>
    <property type="molecule type" value="Genomic_DNA"/>
</dbReference>
<organism evidence="1 2">
    <name type="scientific">Trifolium medium</name>
    <dbReference type="NCBI Taxonomy" id="97028"/>
    <lineage>
        <taxon>Eukaryota</taxon>
        <taxon>Viridiplantae</taxon>
        <taxon>Streptophyta</taxon>
        <taxon>Embryophyta</taxon>
        <taxon>Tracheophyta</taxon>
        <taxon>Spermatophyta</taxon>
        <taxon>Magnoliopsida</taxon>
        <taxon>eudicotyledons</taxon>
        <taxon>Gunneridae</taxon>
        <taxon>Pentapetalae</taxon>
        <taxon>rosids</taxon>
        <taxon>fabids</taxon>
        <taxon>Fabales</taxon>
        <taxon>Fabaceae</taxon>
        <taxon>Papilionoideae</taxon>
        <taxon>50 kb inversion clade</taxon>
        <taxon>NPAAA clade</taxon>
        <taxon>Hologalegina</taxon>
        <taxon>IRL clade</taxon>
        <taxon>Trifolieae</taxon>
        <taxon>Trifolium</taxon>
    </lineage>
</organism>